<organism evidence="1 2">
    <name type="scientific">Gonapodya prolifera (strain JEL478)</name>
    <name type="common">Monoblepharis prolifera</name>
    <dbReference type="NCBI Taxonomy" id="1344416"/>
    <lineage>
        <taxon>Eukaryota</taxon>
        <taxon>Fungi</taxon>
        <taxon>Fungi incertae sedis</taxon>
        <taxon>Chytridiomycota</taxon>
        <taxon>Chytridiomycota incertae sedis</taxon>
        <taxon>Monoblepharidomycetes</taxon>
        <taxon>Monoblepharidales</taxon>
        <taxon>Gonapodyaceae</taxon>
        <taxon>Gonapodya</taxon>
    </lineage>
</organism>
<evidence type="ECO:0000313" key="1">
    <source>
        <dbReference type="EMBL" id="KXS16957.1"/>
    </source>
</evidence>
<dbReference type="OrthoDB" id="10250660at2759"/>
<accession>A0A139AJJ7</accession>
<dbReference type="AlphaFoldDB" id="A0A139AJJ7"/>
<dbReference type="Gene3D" id="3.40.50.150">
    <property type="entry name" value="Vaccinia Virus protein VP39"/>
    <property type="match status" value="1"/>
</dbReference>
<gene>
    <name evidence="1" type="ORF">M427DRAFT_268233</name>
</gene>
<name>A0A139AJJ7_GONPJ</name>
<dbReference type="InterPro" id="IPR029063">
    <property type="entry name" value="SAM-dependent_MTases_sf"/>
</dbReference>
<keyword evidence="2" id="KW-1185">Reference proteome</keyword>
<sequence length="109" mass="11759">MDPPEPGSSAAFLDQLLGLAPPLVIYVSCGPKTQIKDIALLRSKANFMRTSTRESADQSPGEVRHNKAAEPYVNSTLFSGESALSLDLTGVRQMSLHKRLCRCATPATE</sequence>
<dbReference type="EMBL" id="KQ965749">
    <property type="protein sequence ID" value="KXS16957.1"/>
    <property type="molecule type" value="Genomic_DNA"/>
</dbReference>
<protein>
    <submittedName>
        <fullName evidence="1">Uncharacterized protein</fullName>
    </submittedName>
</protein>
<evidence type="ECO:0000313" key="2">
    <source>
        <dbReference type="Proteomes" id="UP000070544"/>
    </source>
</evidence>
<dbReference type="Proteomes" id="UP000070544">
    <property type="component" value="Unassembled WGS sequence"/>
</dbReference>
<proteinExistence type="predicted"/>
<reference evidence="1 2" key="1">
    <citation type="journal article" date="2015" name="Genome Biol. Evol.">
        <title>Phylogenomic analyses indicate that early fungi evolved digesting cell walls of algal ancestors of land plants.</title>
        <authorList>
            <person name="Chang Y."/>
            <person name="Wang S."/>
            <person name="Sekimoto S."/>
            <person name="Aerts A.L."/>
            <person name="Choi C."/>
            <person name="Clum A."/>
            <person name="LaButti K.M."/>
            <person name="Lindquist E.A."/>
            <person name="Yee Ngan C."/>
            <person name="Ohm R.A."/>
            <person name="Salamov A.A."/>
            <person name="Grigoriev I.V."/>
            <person name="Spatafora J.W."/>
            <person name="Berbee M.L."/>
        </authorList>
    </citation>
    <scope>NUCLEOTIDE SEQUENCE [LARGE SCALE GENOMIC DNA]</scope>
    <source>
        <strain evidence="1 2">JEL478</strain>
    </source>
</reference>